<organism evidence="1 2">
    <name type="scientific">Methylobacterium indicum</name>
    <dbReference type="NCBI Taxonomy" id="1775910"/>
    <lineage>
        <taxon>Bacteria</taxon>
        <taxon>Pseudomonadati</taxon>
        <taxon>Pseudomonadota</taxon>
        <taxon>Alphaproteobacteria</taxon>
        <taxon>Hyphomicrobiales</taxon>
        <taxon>Methylobacteriaceae</taxon>
        <taxon>Methylobacterium</taxon>
    </lineage>
</organism>
<accession>A0A8H8WRJ7</accession>
<evidence type="ECO:0000313" key="2">
    <source>
        <dbReference type="Proteomes" id="UP000663508"/>
    </source>
</evidence>
<evidence type="ECO:0008006" key="3">
    <source>
        <dbReference type="Google" id="ProtNLM"/>
    </source>
</evidence>
<evidence type="ECO:0000313" key="1">
    <source>
        <dbReference type="EMBL" id="BCM83004.1"/>
    </source>
</evidence>
<gene>
    <name evidence="1" type="ORF">mvi_14650</name>
</gene>
<proteinExistence type="predicted"/>
<dbReference type="EMBL" id="AP024145">
    <property type="protein sequence ID" value="BCM83004.1"/>
    <property type="molecule type" value="Genomic_DNA"/>
</dbReference>
<protein>
    <recommendedName>
        <fullName evidence="3">PIN domain-containing protein</fullName>
    </recommendedName>
</protein>
<name>A0A8H8WRJ7_9HYPH</name>
<dbReference type="AlphaFoldDB" id="A0A8H8WRJ7"/>
<dbReference type="Proteomes" id="UP000663508">
    <property type="component" value="Chromosome"/>
</dbReference>
<dbReference type="KEGG" id="mind:mvi_14650"/>
<reference evidence="1" key="1">
    <citation type="submission" date="2020-11" db="EMBL/GenBank/DDBJ databases">
        <title>Complete genome sequence of a novel pathogenic Methylobacterium strain isolated from rice in Vietnam.</title>
        <authorList>
            <person name="Lai K."/>
            <person name="Okazaki S."/>
            <person name="Higashi K."/>
            <person name="Mori H."/>
            <person name="Toyoda A."/>
            <person name="Kurokawa K."/>
        </authorList>
    </citation>
    <scope>NUCLEOTIDE SEQUENCE</scope>
    <source>
        <strain evidence="1">VL1</strain>
    </source>
</reference>
<sequence length="205" mass="23801">MLENWDATRRKWILYTSQESHSAYCEKYPFEKIPKNIFLDTNVINIIVKYPYQIFEHEDIPIDIPVSRAKEIEALMHIFYVGQRACWNISASEKCLEEINQTSDSDLKHDLSEYAHGLIDFRSADRGHSRNLGRRLSDSSICSALPDPSDRELLGNAIGLGCDVFCTCDHKTIISKRDFLPKLPLQILSPIEWWYHIKPWAGLWC</sequence>